<reference evidence="2" key="1">
    <citation type="submission" date="2021-06" db="EMBL/GenBank/DDBJ databases">
        <title>Vibrio nov. sp., novel gut bacterium isolated from Yellow Sea oyster.</title>
        <authorList>
            <person name="Muhammad N."/>
            <person name="Nguyen T.H."/>
            <person name="Lee Y.-J."/>
            <person name="Ko J."/>
            <person name="Kim S.-G."/>
        </authorList>
    </citation>
    <scope>NUCLEOTIDE SEQUENCE</scope>
    <source>
        <strain evidence="2">OG9-811</strain>
    </source>
</reference>
<evidence type="ECO:0000256" key="1">
    <source>
        <dbReference type="SAM" id="Phobius"/>
    </source>
</evidence>
<protein>
    <submittedName>
        <fullName evidence="2">Prepilin-type N-terminal cleavage/methylation domain-containing protein</fullName>
    </submittedName>
</protein>
<gene>
    <name evidence="2" type="ORF">KNV97_14710</name>
</gene>
<keyword evidence="1" id="KW-0472">Membrane</keyword>
<dbReference type="KEGG" id="vos:KNV97_14710"/>
<dbReference type="Pfam" id="PF16732">
    <property type="entry name" value="ComP_DUS"/>
    <property type="match status" value="1"/>
</dbReference>
<keyword evidence="3" id="KW-1185">Reference proteome</keyword>
<dbReference type="EMBL" id="CP076643">
    <property type="protein sequence ID" value="QXO16724.1"/>
    <property type="molecule type" value="Genomic_DNA"/>
</dbReference>
<dbReference type="InterPro" id="IPR031982">
    <property type="entry name" value="PilE-like"/>
</dbReference>
<dbReference type="PROSITE" id="PS00409">
    <property type="entry name" value="PROKAR_NTER_METHYL"/>
    <property type="match status" value="1"/>
</dbReference>
<evidence type="ECO:0000313" key="2">
    <source>
        <dbReference type="EMBL" id="QXO16724.1"/>
    </source>
</evidence>
<accession>A0A975UA40</accession>
<dbReference type="AlphaFoldDB" id="A0A975UA40"/>
<keyword evidence="1" id="KW-0812">Transmembrane</keyword>
<feature type="transmembrane region" description="Helical" evidence="1">
    <location>
        <begin position="21"/>
        <end position="42"/>
    </location>
</feature>
<dbReference type="Pfam" id="PF07963">
    <property type="entry name" value="N_methyl"/>
    <property type="match status" value="1"/>
</dbReference>
<evidence type="ECO:0000313" key="3">
    <source>
        <dbReference type="Proteomes" id="UP000694232"/>
    </source>
</evidence>
<dbReference type="RefSeq" id="WP_218562212.1">
    <property type="nucleotide sequence ID" value="NZ_CP076643.1"/>
</dbReference>
<dbReference type="InterPro" id="IPR012902">
    <property type="entry name" value="N_methyl_site"/>
</dbReference>
<organism evidence="2 3">
    <name type="scientific">Vibrio ostreae</name>
    <dbReference type="NCBI Taxonomy" id="2841925"/>
    <lineage>
        <taxon>Bacteria</taxon>
        <taxon>Pseudomonadati</taxon>
        <taxon>Pseudomonadota</taxon>
        <taxon>Gammaproteobacteria</taxon>
        <taxon>Vibrionales</taxon>
        <taxon>Vibrionaceae</taxon>
        <taxon>Vibrio</taxon>
    </lineage>
</organism>
<dbReference type="Proteomes" id="UP000694232">
    <property type="component" value="Chromosome 1"/>
</dbReference>
<dbReference type="GO" id="GO:0043683">
    <property type="term" value="P:type IV pilus assembly"/>
    <property type="evidence" value="ECO:0007669"/>
    <property type="project" value="InterPro"/>
</dbReference>
<proteinExistence type="predicted"/>
<sequence length="145" mass="16599">MEMIRINNCNRGQSNIQGMTLIELILAMALLLILSALTYPLYADHMQRAHRGLALSDMTRIQLQLETSYRNGYHRQEIFNAGHCLLCESDPNRYQIGLELSEGGYLIYATPQTQTEQNSDRCDGQLYTRLTLSSQGEREPVACWR</sequence>
<name>A0A975UA40_9VIBR</name>
<dbReference type="NCBIfam" id="TIGR02532">
    <property type="entry name" value="IV_pilin_GFxxxE"/>
    <property type="match status" value="1"/>
</dbReference>
<keyword evidence="1" id="KW-1133">Transmembrane helix</keyword>